<comment type="caution">
    <text evidence="2">The sequence shown here is derived from an EMBL/GenBank/DDBJ whole genome shotgun (WGS) entry which is preliminary data.</text>
</comment>
<feature type="transmembrane region" description="Helical" evidence="1">
    <location>
        <begin position="94"/>
        <end position="114"/>
    </location>
</feature>
<sequence>MQHSPHIDSRAAQRSAPTYLASYIFPVLLLAFEVYRVGYWMASHGIEFSHFGESSRGPSLMLAMFAVQLLAEGVFLAAAWVARQSDLQHRFTTVFLGLFGSLLILAFDYGLSIAF</sequence>
<feature type="transmembrane region" description="Helical" evidence="1">
    <location>
        <begin position="20"/>
        <end position="42"/>
    </location>
</feature>
<feature type="transmembrane region" description="Helical" evidence="1">
    <location>
        <begin position="62"/>
        <end position="82"/>
    </location>
</feature>
<proteinExistence type="predicted"/>
<protein>
    <submittedName>
        <fullName evidence="2">Uncharacterized protein</fullName>
    </submittedName>
</protein>
<keyword evidence="1" id="KW-0812">Transmembrane</keyword>
<keyword evidence="1" id="KW-0472">Membrane</keyword>
<evidence type="ECO:0000256" key="1">
    <source>
        <dbReference type="SAM" id="Phobius"/>
    </source>
</evidence>
<keyword evidence="1" id="KW-1133">Transmembrane helix</keyword>
<keyword evidence="3" id="KW-1185">Reference proteome</keyword>
<accession>A0A2N7VR24</accession>
<dbReference type="EMBL" id="PNYB01000021">
    <property type="protein sequence ID" value="PMS19587.1"/>
    <property type="molecule type" value="Genomic_DNA"/>
</dbReference>
<name>A0A2N7VR24_9BURK</name>
<dbReference type="RefSeq" id="WP_102611836.1">
    <property type="nucleotide sequence ID" value="NZ_CADIKD010000018.1"/>
</dbReference>
<organism evidence="2 3">
    <name type="scientific">Trinickia soli</name>
    <dbReference type="NCBI Taxonomy" id="380675"/>
    <lineage>
        <taxon>Bacteria</taxon>
        <taxon>Pseudomonadati</taxon>
        <taxon>Pseudomonadota</taxon>
        <taxon>Betaproteobacteria</taxon>
        <taxon>Burkholderiales</taxon>
        <taxon>Burkholderiaceae</taxon>
        <taxon>Trinickia</taxon>
    </lineage>
</organism>
<dbReference type="AlphaFoldDB" id="A0A2N7VR24"/>
<gene>
    <name evidence="2" type="ORF">C0Z19_21395</name>
</gene>
<evidence type="ECO:0000313" key="3">
    <source>
        <dbReference type="Proteomes" id="UP000235347"/>
    </source>
</evidence>
<reference evidence="2 3" key="1">
    <citation type="submission" date="2018-01" db="EMBL/GenBank/DDBJ databases">
        <title>Whole genome analyses suggest that Burkholderia sensu lato contains two further novel genera in the rhizoxinica-symbiotica group Mycetohabitans gen. nov., and Trinickia gen. nov.: implications for the evolution of diazotrophy and nodulation in the Burkholderiaceae.</title>
        <authorList>
            <person name="Estrada-de los Santos P."/>
            <person name="Palmer M."/>
            <person name="Chavez-Ramirez B."/>
            <person name="Beukes C."/>
            <person name="Steenkamp E.T."/>
            <person name="Hirsch A.M."/>
            <person name="Manyaka P."/>
            <person name="Maluk M."/>
            <person name="Lafos M."/>
            <person name="Crook M."/>
            <person name="Gross E."/>
            <person name="Simon M.F."/>
            <person name="Bueno dos Reis Junior F."/>
            <person name="Poole P.S."/>
            <person name="Venter S.N."/>
            <person name="James E.K."/>
        </authorList>
    </citation>
    <scope>NUCLEOTIDE SEQUENCE [LARGE SCALE GENOMIC DNA]</scope>
    <source>
        <strain evidence="2 3">GP25-8</strain>
    </source>
</reference>
<evidence type="ECO:0000313" key="2">
    <source>
        <dbReference type="EMBL" id="PMS19587.1"/>
    </source>
</evidence>
<dbReference type="Proteomes" id="UP000235347">
    <property type="component" value="Unassembled WGS sequence"/>
</dbReference>